<name>A0ABS5L0D2_9ACTN</name>
<keyword evidence="9" id="KW-1185">Reference proteome</keyword>
<evidence type="ECO:0000313" key="8">
    <source>
        <dbReference type="EMBL" id="MBS2551801.1"/>
    </source>
</evidence>
<dbReference type="InterPro" id="IPR013325">
    <property type="entry name" value="RNA_pol_sigma_r2"/>
</dbReference>
<protein>
    <submittedName>
        <fullName evidence="8">SigE family RNA polymerase sigma factor</fullName>
    </submittedName>
</protein>
<evidence type="ECO:0000256" key="5">
    <source>
        <dbReference type="ARBA" id="ARBA00023163"/>
    </source>
</evidence>
<sequence length="186" mass="21076">MALGEHEEAQFWEFVTGRRRGLVRVAFLLTGDHGLAEDFVQDALLQAYRNWRRIERSEQPEAYVRKIIVNLVNSRWRRLKNRKVSFYSNVPDRPTTRDAHADVDRSDEVWRALATLPTGMRTVIVLRFYEELTEAETAAVLGKSVGTVKSQSSRGLARLREVLGAPAQGKQTDPAYAAGRLGNTHV</sequence>
<comment type="caution">
    <text evidence="8">The sequence shown here is derived from an EMBL/GenBank/DDBJ whole genome shotgun (WGS) entry which is preliminary data.</text>
</comment>
<dbReference type="SUPFAM" id="SSF88946">
    <property type="entry name" value="Sigma2 domain of RNA polymerase sigma factors"/>
    <property type="match status" value="1"/>
</dbReference>
<dbReference type="Gene3D" id="1.10.10.10">
    <property type="entry name" value="Winged helix-like DNA-binding domain superfamily/Winged helix DNA-binding domain"/>
    <property type="match status" value="1"/>
</dbReference>
<dbReference type="PANTHER" id="PTHR43133:SF50">
    <property type="entry name" value="ECF RNA POLYMERASE SIGMA FACTOR SIGM"/>
    <property type="match status" value="1"/>
</dbReference>
<dbReference type="Proteomes" id="UP000730482">
    <property type="component" value="Unassembled WGS sequence"/>
</dbReference>
<dbReference type="InterPro" id="IPR014325">
    <property type="entry name" value="RNA_pol_sigma-E_actinobac"/>
</dbReference>
<dbReference type="Gene3D" id="1.10.1740.10">
    <property type="match status" value="1"/>
</dbReference>
<proteinExistence type="inferred from homology"/>
<dbReference type="Pfam" id="PF08281">
    <property type="entry name" value="Sigma70_r4_2"/>
    <property type="match status" value="1"/>
</dbReference>
<dbReference type="InterPro" id="IPR036388">
    <property type="entry name" value="WH-like_DNA-bd_sf"/>
</dbReference>
<dbReference type="SUPFAM" id="SSF88659">
    <property type="entry name" value="Sigma3 and sigma4 domains of RNA polymerase sigma factors"/>
    <property type="match status" value="1"/>
</dbReference>
<evidence type="ECO:0000256" key="2">
    <source>
        <dbReference type="ARBA" id="ARBA00023015"/>
    </source>
</evidence>
<dbReference type="CDD" id="cd06171">
    <property type="entry name" value="Sigma70_r4"/>
    <property type="match status" value="1"/>
</dbReference>
<evidence type="ECO:0000256" key="3">
    <source>
        <dbReference type="ARBA" id="ARBA00023082"/>
    </source>
</evidence>
<dbReference type="InterPro" id="IPR014284">
    <property type="entry name" value="RNA_pol_sigma-70_dom"/>
</dbReference>
<organism evidence="8 9">
    <name type="scientific">Catenulispora pinistramenti</name>
    <dbReference type="NCBI Taxonomy" id="2705254"/>
    <lineage>
        <taxon>Bacteria</taxon>
        <taxon>Bacillati</taxon>
        <taxon>Actinomycetota</taxon>
        <taxon>Actinomycetes</taxon>
        <taxon>Catenulisporales</taxon>
        <taxon>Catenulisporaceae</taxon>
        <taxon>Catenulispora</taxon>
    </lineage>
</organism>
<keyword evidence="4" id="KW-0238">DNA-binding</keyword>
<dbReference type="PANTHER" id="PTHR43133">
    <property type="entry name" value="RNA POLYMERASE ECF-TYPE SIGMA FACTO"/>
    <property type="match status" value="1"/>
</dbReference>
<dbReference type="EMBL" id="JAAFYZ010000156">
    <property type="protein sequence ID" value="MBS2551801.1"/>
    <property type="molecule type" value="Genomic_DNA"/>
</dbReference>
<dbReference type="RefSeq" id="WP_212016777.1">
    <property type="nucleotide sequence ID" value="NZ_JAAFYZ010000156.1"/>
</dbReference>
<evidence type="ECO:0000256" key="1">
    <source>
        <dbReference type="ARBA" id="ARBA00010641"/>
    </source>
</evidence>
<dbReference type="NCBIfam" id="TIGR02983">
    <property type="entry name" value="SigE-fam_strep"/>
    <property type="match status" value="1"/>
</dbReference>
<dbReference type="NCBIfam" id="TIGR02937">
    <property type="entry name" value="sigma70-ECF"/>
    <property type="match status" value="1"/>
</dbReference>
<dbReference type="InterPro" id="IPR007627">
    <property type="entry name" value="RNA_pol_sigma70_r2"/>
</dbReference>
<keyword evidence="5" id="KW-0804">Transcription</keyword>
<evidence type="ECO:0000259" key="7">
    <source>
        <dbReference type="Pfam" id="PF08281"/>
    </source>
</evidence>
<dbReference type="InterPro" id="IPR039425">
    <property type="entry name" value="RNA_pol_sigma-70-like"/>
</dbReference>
<accession>A0ABS5L0D2</accession>
<evidence type="ECO:0000313" key="9">
    <source>
        <dbReference type="Proteomes" id="UP000730482"/>
    </source>
</evidence>
<dbReference type="Pfam" id="PF04542">
    <property type="entry name" value="Sigma70_r2"/>
    <property type="match status" value="1"/>
</dbReference>
<dbReference type="InterPro" id="IPR013324">
    <property type="entry name" value="RNA_pol_sigma_r3/r4-like"/>
</dbReference>
<keyword evidence="2" id="KW-0805">Transcription regulation</keyword>
<feature type="domain" description="RNA polymerase sigma-70 region 2" evidence="6">
    <location>
        <begin position="19"/>
        <end position="80"/>
    </location>
</feature>
<reference evidence="8 9" key="1">
    <citation type="submission" date="2020-02" db="EMBL/GenBank/DDBJ databases">
        <title>Acidophilic actinobacteria isolated from forest soil.</title>
        <authorList>
            <person name="Golinska P."/>
        </authorList>
    </citation>
    <scope>NUCLEOTIDE SEQUENCE [LARGE SCALE GENOMIC DNA]</scope>
    <source>
        <strain evidence="8 9">NL8</strain>
    </source>
</reference>
<feature type="domain" description="RNA polymerase sigma factor 70 region 4 type 2" evidence="7">
    <location>
        <begin position="107"/>
        <end position="159"/>
    </location>
</feature>
<comment type="similarity">
    <text evidence="1">Belongs to the sigma-70 factor family. ECF subfamily.</text>
</comment>
<evidence type="ECO:0000256" key="4">
    <source>
        <dbReference type="ARBA" id="ARBA00023125"/>
    </source>
</evidence>
<evidence type="ECO:0000259" key="6">
    <source>
        <dbReference type="Pfam" id="PF04542"/>
    </source>
</evidence>
<gene>
    <name evidence="8" type="ORF">KGQ19_33540</name>
</gene>
<keyword evidence="3" id="KW-0731">Sigma factor</keyword>
<dbReference type="InterPro" id="IPR013249">
    <property type="entry name" value="RNA_pol_sigma70_r4_t2"/>
</dbReference>